<dbReference type="eggNOG" id="ENOG5032UKC">
    <property type="taxonomic scope" value="Bacteria"/>
</dbReference>
<organism evidence="11 12">
    <name type="scientific">Leptothrix cholodnii (strain ATCC 51168 / LMG 8142 / SP-6)</name>
    <name type="common">Leptothrix discophora (strain SP-6)</name>
    <dbReference type="NCBI Taxonomy" id="395495"/>
    <lineage>
        <taxon>Bacteria</taxon>
        <taxon>Pseudomonadati</taxon>
        <taxon>Pseudomonadota</taxon>
        <taxon>Betaproteobacteria</taxon>
        <taxon>Burkholderiales</taxon>
        <taxon>Sphaerotilaceae</taxon>
        <taxon>Leptothrix</taxon>
    </lineage>
</organism>
<dbReference type="Pfam" id="PF11356">
    <property type="entry name" value="T2SSC"/>
    <property type="match status" value="1"/>
</dbReference>
<evidence type="ECO:0000313" key="12">
    <source>
        <dbReference type="Proteomes" id="UP000001693"/>
    </source>
</evidence>
<keyword evidence="8" id="KW-0472">Membrane</keyword>
<feature type="region of interest" description="Disordered" evidence="9">
    <location>
        <begin position="158"/>
        <end position="195"/>
    </location>
</feature>
<sequence>MVWAALAASLVFWVLRLGARPEPLPARVQTVASDQSTRGEILRLFANPVAAGATPAMQATASSRMRLLGVVAGADDDARGWVVLSIDGQPARTIQVGAQVDGDWVVQTVTNRRVEIGPSGAPAVAVLELPLPAPAATGQLPTAMPLAVGATAVLTPPARALPENMPPPPPPAMAERPGTQGLPAEPSPAPVDVAR</sequence>
<keyword evidence="7" id="KW-1133">Transmembrane helix</keyword>
<evidence type="ECO:0000256" key="8">
    <source>
        <dbReference type="ARBA" id="ARBA00023136"/>
    </source>
</evidence>
<feature type="domain" description="Type II secretion system protein GspC N-terminal" evidence="10">
    <location>
        <begin position="4"/>
        <end position="120"/>
    </location>
</feature>
<proteinExistence type="predicted"/>
<dbReference type="GO" id="GO:0005886">
    <property type="term" value="C:plasma membrane"/>
    <property type="evidence" value="ECO:0007669"/>
    <property type="project" value="UniProtKB-SubCell"/>
</dbReference>
<keyword evidence="12" id="KW-1185">Reference proteome</keyword>
<evidence type="ECO:0000256" key="7">
    <source>
        <dbReference type="ARBA" id="ARBA00022989"/>
    </source>
</evidence>
<evidence type="ECO:0000256" key="4">
    <source>
        <dbReference type="ARBA" id="ARBA00022519"/>
    </source>
</evidence>
<evidence type="ECO:0000256" key="3">
    <source>
        <dbReference type="ARBA" id="ARBA00022475"/>
    </source>
</evidence>
<gene>
    <name evidence="11" type="ordered locus">Lcho_3418</name>
</gene>
<evidence type="ECO:0000256" key="1">
    <source>
        <dbReference type="ARBA" id="ARBA00004533"/>
    </source>
</evidence>
<keyword evidence="3" id="KW-1003">Cell membrane</keyword>
<keyword evidence="4" id="KW-0997">Cell inner membrane</keyword>
<evidence type="ECO:0000313" key="11">
    <source>
        <dbReference type="EMBL" id="ACB35676.1"/>
    </source>
</evidence>
<accession>B1Y320</accession>
<reference evidence="11 12" key="1">
    <citation type="submission" date="2008-03" db="EMBL/GenBank/DDBJ databases">
        <title>Complete sequence of Leptothrix cholodnii SP-6.</title>
        <authorList>
            <consortium name="US DOE Joint Genome Institute"/>
            <person name="Copeland A."/>
            <person name="Lucas S."/>
            <person name="Lapidus A."/>
            <person name="Glavina del Rio T."/>
            <person name="Dalin E."/>
            <person name="Tice H."/>
            <person name="Bruce D."/>
            <person name="Goodwin L."/>
            <person name="Pitluck S."/>
            <person name="Chertkov O."/>
            <person name="Brettin T."/>
            <person name="Detter J.C."/>
            <person name="Han C."/>
            <person name="Kuske C.R."/>
            <person name="Schmutz J."/>
            <person name="Larimer F."/>
            <person name="Land M."/>
            <person name="Hauser L."/>
            <person name="Kyrpides N."/>
            <person name="Lykidis A."/>
            <person name="Emerson D."/>
            <person name="Richardson P."/>
        </authorList>
    </citation>
    <scope>NUCLEOTIDE SEQUENCE [LARGE SCALE GENOMIC DNA]</scope>
    <source>
        <strain evidence="12">ATCC 51168 / LMG 8142 / SP-6</strain>
    </source>
</reference>
<keyword evidence="2" id="KW-0813">Transport</keyword>
<dbReference type="GO" id="GO:0015031">
    <property type="term" value="P:protein transport"/>
    <property type="evidence" value="ECO:0007669"/>
    <property type="project" value="UniProtKB-KW"/>
</dbReference>
<evidence type="ECO:0000256" key="6">
    <source>
        <dbReference type="ARBA" id="ARBA00022927"/>
    </source>
</evidence>
<dbReference type="Proteomes" id="UP000001693">
    <property type="component" value="Chromosome"/>
</dbReference>
<evidence type="ECO:0000256" key="2">
    <source>
        <dbReference type="ARBA" id="ARBA00022448"/>
    </source>
</evidence>
<evidence type="ECO:0000256" key="9">
    <source>
        <dbReference type="SAM" id="MobiDB-lite"/>
    </source>
</evidence>
<dbReference type="HOGENOM" id="CLU_1394838_0_0_4"/>
<evidence type="ECO:0000259" key="10">
    <source>
        <dbReference type="Pfam" id="PF11356"/>
    </source>
</evidence>
<evidence type="ECO:0000256" key="5">
    <source>
        <dbReference type="ARBA" id="ARBA00022692"/>
    </source>
</evidence>
<dbReference type="InterPro" id="IPR024961">
    <property type="entry name" value="T2SS_GspC_N"/>
</dbReference>
<dbReference type="STRING" id="395495.Lcho_3418"/>
<dbReference type="AlphaFoldDB" id="B1Y320"/>
<comment type="subcellular location">
    <subcellularLocation>
        <location evidence="1">Cell inner membrane</location>
    </subcellularLocation>
</comment>
<keyword evidence="6" id="KW-0653">Protein transport</keyword>
<keyword evidence="5" id="KW-0812">Transmembrane</keyword>
<dbReference type="KEGG" id="lch:Lcho_3418"/>
<protein>
    <submittedName>
        <fullName evidence="11">General secretion pathway protein C</fullName>
    </submittedName>
</protein>
<dbReference type="EMBL" id="CP001013">
    <property type="protein sequence ID" value="ACB35676.1"/>
    <property type="molecule type" value="Genomic_DNA"/>
</dbReference>
<name>B1Y320_LEPCP</name>